<dbReference type="CDD" id="cd17317">
    <property type="entry name" value="MFS_SLC22"/>
    <property type="match status" value="1"/>
</dbReference>
<accession>D6WKJ0</accession>
<organism evidence="7 8">
    <name type="scientific">Tribolium castaneum</name>
    <name type="common">Red flour beetle</name>
    <dbReference type="NCBI Taxonomy" id="7070"/>
    <lineage>
        <taxon>Eukaryota</taxon>
        <taxon>Metazoa</taxon>
        <taxon>Ecdysozoa</taxon>
        <taxon>Arthropoda</taxon>
        <taxon>Hexapoda</taxon>
        <taxon>Insecta</taxon>
        <taxon>Pterygota</taxon>
        <taxon>Neoptera</taxon>
        <taxon>Endopterygota</taxon>
        <taxon>Coleoptera</taxon>
        <taxon>Polyphaga</taxon>
        <taxon>Cucujiformia</taxon>
        <taxon>Tenebrionidae</taxon>
        <taxon>Tenebrionidae incertae sedis</taxon>
        <taxon>Tribolium</taxon>
    </lineage>
</organism>
<keyword evidence="4 5" id="KW-0472">Membrane</keyword>
<dbReference type="KEGG" id="tca:662474"/>
<dbReference type="EMBL" id="KQ971342">
    <property type="protein sequence ID" value="EFA04006.1"/>
    <property type="molecule type" value="Genomic_DNA"/>
</dbReference>
<feature type="transmembrane region" description="Helical" evidence="5">
    <location>
        <begin position="326"/>
        <end position="348"/>
    </location>
</feature>
<feature type="transmembrane region" description="Helical" evidence="5">
    <location>
        <begin position="360"/>
        <end position="378"/>
    </location>
</feature>
<feature type="domain" description="Major facilitator superfamily (MFS) profile" evidence="6">
    <location>
        <begin position="26"/>
        <end position="468"/>
    </location>
</feature>
<dbReference type="AlphaFoldDB" id="D6WKJ0"/>
<keyword evidence="2 5" id="KW-0812">Transmembrane</keyword>
<proteinExistence type="predicted"/>
<dbReference type="eggNOG" id="KOG0255">
    <property type="taxonomic scope" value="Eukaryota"/>
</dbReference>
<reference evidence="7 8" key="2">
    <citation type="journal article" date="2010" name="Nucleic Acids Res.">
        <title>BeetleBase in 2010: revisions to provide comprehensive genomic information for Tribolium castaneum.</title>
        <authorList>
            <person name="Kim H.S."/>
            <person name="Murphy T."/>
            <person name="Xia J."/>
            <person name="Caragea D."/>
            <person name="Park Y."/>
            <person name="Beeman R.W."/>
            <person name="Lorenzen M.D."/>
            <person name="Butcher S."/>
            <person name="Manak J.R."/>
            <person name="Brown S.J."/>
        </authorList>
    </citation>
    <scope>GENOME REANNOTATION</scope>
    <source>
        <strain evidence="7 8">Georgia GA2</strain>
    </source>
</reference>
<dbReference type="HOGENOM" id="CLU_001265_33_4_1"/>
<dbReference type="InParanoid" id="D6WKJ0"/>
<sequence length="494" mass="55118">MSEKDATNSDIIQKSIGVFGRWHVAVCFIIFLVKFPVAWHQLSIVFLAPPMKFSCIDNDTDKCSSNCSEHIFDRTIFAETIITQWDLVCGRTHLASLAQTVTMFGILSGNMLFGYLSDRFGRRGPLTGAVILQVVSGTCTAFAPYFPLFLFMRFLAALSTGGTMVISFVLVMELVGLEWRTTLGILYQIPFNLGHLLLPLFAYFLRDWRYFQITISLPAVILISYYWILPESPRWLLTVGKKDKAIKLLEKAAHYNKLPTEHIKEDVYNYMQKNEINEEKQAGNILDLVKTPIMRMYTFCVGFNWFVCGLCFFGSAQYIGQLGGNIFINVALSAVIQIPSTLFSIWAVKAWGRKRTLISSNILAGISCLLIAIVPGKLAWVRTTLSCVDMFALAVSFPTVYIYSGELFPTVVRNIGVGTSSMCARFGSMAAPFIAGLVIVQAWLPPVIFGVVPLIGALLCIKLPETLNCTLPDTVEEAEQFVKKALANNDTEMR</sequence>
<feature type="transmembrane region" description="Helical" evidence="5">
    <location>
        <begin position="390"/>
        <end position="412"/>
    </location>
</feature>
<evidence type="ECO:0000259" key="6">
    <source>
        <dbReference type="PROSITE" id="PS50850"/>
    </source>
</evidence>
<feature type="transmembrane region" description="Helical" evidence="5">
    <location>
        <begin position="94"/>
        <end position="116"/>
    </location>
</feature>
<feature type="transmembrane region" description="Helical" evidence="5">
    <location>
        <begin position="210"/>
        <end position="228"/>
    </location>
</feature>
<protein>
    <submittedName>
        <fullName evidence="7">Organic cation transporter protein-like Protein</fullName>
    </submittedName>
</protein>
<evidence type="ECO:0000313" key="8">
    <source>
        <dbReference type="Proteomes" id="UP000007266"/>
    </source>
</evidence>
<evidence type="ECO:0000256" key="4">
    <source>
        <dbReference type="ARBA" id="ARBA00023136"/>
    </source>
</evidence>
<dbReference type="Gene3D" id="1.20.1250.20">
    <property type="entry name" value="MFS general substrate transporter like domains"/>
    <property type="match status" value="1"/>
</dbReference>
<dbReference type="OMA" id="CSRTHYA"/>
<dbReference type="PANTHER" id="PTHR24064">
    <property type="entry name" value="SOLUTE CARRIER FAMILY 22 MEMBER"/>
    <property type="match status" value="1"/>
</dbReference>
<gene>
    <name evidence="7" type="primary">AUGUSTUS-3.0.2_14155</name>
    <name evidence="7" type="ORF">TcasGA2_TC014155</name>
</gene>
<feature type="transmembrane region" description="Helical" evidence="5">
    <location>
        <begin position="152"/>
        <end position="172"/>
    </location>
</feature>
<dbReference type="SUPFAM" id="SSF103473">
    <property type="entry name" value="MFS general substrate transporter"/>
    <property type="match status" value="1"/>
</dbReference>
<keyword evidence="8" id="KW-1185">Reference proteome</keyword>
<dbReference type="GO" id="GO:0016020">
    <property type="term" value="C:membrane"/>
    <property type="evidence" value="ECO:0007669"/>
    <property type="project" value="UniProtKB-SubCell"/>
</dbReference>
<evidence type="ECO:0000313" key="7">
    <source>
        <dbReference type="EMBL" id="EFA04006.1"/>
    </source>
</evidence>
<dbReference type="Pfam" id="PF00083">
    <property type="entry name" value="Sugar_tr"/>
    <property type="match status" value="1"/>
</dbReference>
<dbReference type="InterPro" id="IPR036259">
    <property type="entry name" value="MFS_trans_sf"/>
</dbReference>
<comment type="subcellular location">
    <subcellularLocation>
        <location evidence="1">Membrane</location>
        <topology evidence="1">Multi-pass membrane protein</topology>
    </subcellularLocation>
</comment>
<name>D6WKJ0_TRICA</name>
<dbReference type="OrthoDB" id="5296287at2759"/>
<evidence type="ECO:0000256" key="3">
    <source>
        <dbReference type="ARBA" id="ARBA00022989"/>
    </source>
</evidence>
<dbReference type="InterPro" id="IPR005828">
    <property type="entry name" value="MFS_sugar_transport-like"/>
</dbReference>
<dbReference type="STRING" id="7070.D6WKJ0"/>
<dbReference type="GO" id="GO:0022857">
    <property type="term" value="F:transmembrane transporter activity"/>
    <property type="evidence" value="ECO:0007669"/>
    <property type="project" value="InterPro"/>
</dbReference>
<evidence type="ECO:0000256" key="1">
    <source>
        <dbReference type="ARBA" id="ARBA00004141"/>
    </source>
</evidence>
<evidence type="ECO:0000256" key="2">
    <source>
        <dbReference type="ARBA" id="ARBA00022692"/>
    </source>
</evidence>
<dbReference type="PhylomeDB" id="D6WKJ0"/>
<reference evidence="7 8" key="1">
    <citation type="journal article" date="2008" name="Nature">
        <title>The genome of the model beetle and pest Tribolium castaneum.</title>
        <authorList>
            <consortium name="Tribolium Genome Sequencing Consortium"/>
            <person name="Richards S."/>
            <person name="Gibbs R.A."/>
            <person name="Weinstock G.M."/>
            <person name="Brown S.J."/>
            <person name="Denell R."/>
            <person name="Beeman R.W."/>
            <person name="Gibbs R."/>
            <person name="Beeman R.W."/>
            <person name="Brown S.J."/>
            <person name="Bucher G."/>
            <person name="Friedrich M."/>
            <person name="Grimmelikhuijzen C.J."/>
            <person name="Klingler M."/>
            <person name="Lorenzen M."/>
            <person name="Richards S."/>
            <person name="Roth S."/>
            <person name="Schroder R."/>
            <person name="Tautz D."/>
            <person name="Zdobnov E.M."/>
            <person name="Muzny D."/>
            <person name="Gibbs R.A."/>
            <person name="Weinstock G.M."/>
            <person name="Attaway T."/>
            <person name="Bell S."/>
            <person name="Buhay C.J."/>
            <person name="Chandrabose M.N."/>
            <person name="Chavez D."/>
            <person name="Clerk-Blankenburg K.P."/>
            <person name="Cree A."/>
            <person name="Dao M."/>
            <person name="Davis C."/>
            <person name="Chacko J."/>
            <person name="Dinh H."/>
            <person name="Dugan-Rocha S."/>
            <person name="Fowler G."/>
            <person name="Garner T.T."/>
            <person name="Garnes J."/>
            <person name="Gnirke A."/>
            <person name="Hawes A."/>
            <person name="Hernandez J."/>
            <person name="Hines S."/>
            <person name="Holder M."/>
            <person name="Hume J."/>
            <person name="Jhangiani S.N."/>
            <person name="Joshi V."/>
            <person name="Khan Z.M."/>
            <person name="Jackson L."/>
            <person name="Kovar C."/>
            <person name="Kowis A."/>
            <person name="Lee S."/>
            <person name="Lewis L.R."/>
            <person name="Margolis J."/>
            <person name="Morgan M."/>
            <person name="Nazareth L.V."/>
            <person name="Nguyen N."/>
            <person name="Okwuonu G."/>
            <person name="Parker D."/>
            <person name="Richards S."/>
            <person name="Ruiz S.J."/>
            <person name="Santibanez J."/>
            <person name="Savard J."/>
            <person name="Scherer S.E."/>
            <person name="Schneider B."/>
            <person name="Sodergren E."/>
            <person name="Tautz D."/>
            <person name="Vattahil S."/>
            <person name="Villasana D."/>
            <person name="White C.S."/>
            <person name="Wright R."/>
            <person name="Park Y."/>
            <person name="Beeman R.W."/>
            <person name="Lord J."/>
            <person name="Oppert B."/>
            <person name="Lorenzen M."/>
            <person name="Brown S."/>
            <person name="Wang L."/>
            <person name="Savard J."/>
            <person name="Tautz D."/>
            <person name="Richards S."/>
            <person name="Weinstock G."/>
            <person name="Gibbs R.A."/>
            <person name="Liu Y."/>
            <person name="Worley K."/>
            <person name="Weinstock G."/>
            <person name="Elsik C.G."/>
            <person name="Reese J.T."/>
            <person name="Elhaik E."/>
            <person name="Landan G."/>
            <person name="Graur D."/>
            <person name="Arensburger P."/>
            <person name="Atkinson P."/>
            <person name="Beeman R.W."/>
            <person name="Beidler J."/>
            <person name="Brown S.J."/>
            <person name="Demuth J.P."/>
            <person name="Drury D.W."/>
            <person name="Du Y.Z."/>
            <person name="Fujiwara H."/>
            <person name="Lorenzen M."/>
            <person name="Maselli V."/>
            <person name="Osanai M."/>
            <person name="Park Y."/>
            <person name="Robertson H.M."/>
            <person name="Tu Z."/>
            <person name="Wang J.J."/>
            <person name="Wang S."/>
            <person name="Richards S."/>
            <person name="Song H."/>
            <person name="Zhang L."/>
            <person name="Sodergren E."/>
            <person name="Werner D."/>
            <person name="Stanke M."/>
            <person name="Morgenstern B."/>
            <person name="Solovyev V."/>
            <person name="Kosarev P."/>
            <person name="Brown G."/>
            <person name="Chen H.C."/>
            <person name="Ermolaeva O."/>
            <person name="Hlavina W."/>
            <person name="Kapustin Y."/>
            <person name="Kiryutin B."/>
            <person name="Kitts P."/>
            <person name="Maglott D."/>
            <person name="Pruitt K."/>
            <person name="Sapojnikov V."/>
            <person name="Souvorov A."/>
            <person name="Mackey A.J."/>
            <person name="Waterhouse R.M."/>
            <person name="Wyder S."/>
            <person name="Zdobnov E.M."/>
            <person name="Zdobnov E.M."/>
            <person name="Wyder S."/>
            <person name="Kriventseva E.V."/>
            <person name="Kadowaki T."/>
            <person name="Bork P."/>
            <person name="Aranda M."/>
            <person name="Bao R."/>
            <person name="Beermann A."/>
            <person name="Berns N."/>
            <person name="Bolognesi R."/>
            <person name="Bonneton F."/>
            <person name="Bopp D."/>
            <person name="Brown S.J."/>
            <person name="Bucher G."/>
            <person name="Butts T."/>
            <person name="Chaumot A."/>
            <person name="Denell R.E."/>
            <person name="Ferrier D.E."/>
            <person name="Friedrich M."/>
            <person name="Gordon C.M."/>
            <person name="Jindra M."/>
            <person name="Klingler M."/>
            <person name="Lan Q."/>
            <person name="Lattorff H.M."/>
            <person name="Laudet V."/>
            <person name="von Levetsow C."/>
            <person name="Liu Z."/>
            <person name="Lutz R."/>
            <person name="Lynch J.A."/>
            <person name="da Fonseca R.N."/>
            <person name="Posnien N."/>
            <person name="Reuter R."/>
            <person name="Roth S."/>
            <person name="Savard J."/>
            <person name="Schinko J.B."/>
            <person name="Schmitt C."/>
            <person name="Schoppmeier M."/>
            <person name="Schroder R."/>
            <person name="Shippy T.D."/>
            <person name="Simonnet F."/>
            <person name="Marques-Souza H."/>
            <person name="Tautz D."/>
            <person name="Tomoyasu Y."/>
            <person name="Trauner J."/>
            <person name="Van der Zee M."/>
            <person name="Vervoort M."/>
            <person name="Wittkopp N."/>
            <person name="Wimmer E.A."/>
            <person name="Yang X."/>
            <person name="Jones A.K."/>
            <person name="Sattelle D.B."/>
            <person name="Ebert P.R."/>
            <person name="Nelson D."/>
            <person name="Scott J.G."/>
            <person name="Beeman R.W."/>
            <person name="Muthukrishnan S."/>
            <person name="Kramer K.J."/>
            <person name="Arakane Y."/>
            <person name="Beeman R.W."/>
            <person name="Zhu Q."/>
            <person name="Hogenkamp D."/>
            <person name="Dixit R."/>
            <person name="Oppert B."/>
            <person name="Jiang H."/>
            <person name="Zou Z."/>
            <person name="Marshall J."/>
            <person name="Elpidina E."/>
            <person name="Vinokurov K."/>
            <person name="Oppert C."/>
            <person name="Zou Z."/>
            <person name="Evans J."/>
            <person name="Lu Z."/>
            <person name="Zhao P."/>
            <person name="Sumathipala N."/>
            <person name="Altincicek B."/>
            <person name="Vilcinskas A."/>
            <person name="Williams M."/>
            <person name="Hultmark D."/>
            <person name="Hetru C."/>
            <person name="Jiang H."/>
            <person name="Grimmelikhuijzen C.J."/>
            <person name="Hauser F."/>
            <person name="Cazzamali G."/>
            <person name="Williamson M."/>
            <person name="Park Y."/>
            <person name="Li B."/>
            <person name="Tanaka Y."/>
            <person name="Predel R."/>
            <person name="Neupert S."/>
            <person name="Schachtner J."/>
            <person name="Verleyen P."/>
            <person name="Raible F."/>
            <person name="Bork P."/>
            <person name="Friedrich M."/>
            <person name="Walden K.K."/>
            <person name="Robertson H.M."/>
            <person name="Angeli S."/>
            <person name="Foret S."/>
            <person name="Bucher G."/>
            <person name="Schuetz S."/>
            <person name="Maleszka R."/>
            <person name="Wimmer E.A."/>
            <person name="Beeman R.W."/>
            <person name="Lorenzen M."/>
            <person name="Tomoyasu Y."/>
            <person name="Miller S.C."/>
            <person name="Grossmann D."/>
            <person name="Bucher G."/>
        </authorList>
    </citation>
    <scope>NUCLEOTIDE SEQUENCE [LARGE SCALE GENOMIC DNA]</scope>
    <source>
        <strain evidence="7 8">Georgia GA2</strain>
    </source>
</reference>
<dbReference type="PROSITE" id="PS50850">
    <property type="entry name" value="MFS"/>
    <property type="match status" value="1"/>
</dbReference>
<feature type="transmembrane region" description="Helical" evidence="5">
    <location>
        <begin position="433"/>
        <end position="459"/>
    </location>
</feature>
<dbReference type="Proteomes" id="UP000007266">
    <property type="component" value="Linkage group 5"/>
</dbReference>
<keyword evidence="3 5" id="KW-1133">Transmembrane helix</keyword>
<feature type="transmembrane region" description="Helical" evidence="5">
    <location>
        <begin position="184"/>
        <end position="204"/>
    </location>
</feature>
<feature type="transmembrane region" description="Helical" evidence="5">
    <location>
        <begin position="296"/>
        <end position="320"/>
    </location>
</feature>
<evidence type="ECO:0000256" key="5">
    <source>
        <dbReference type="SAM" id="Phobius"/>
    </source>
</evidence>
<feature type="transmembrane region" description="Helical" evidence="5">
    <location>
        <begin position="21"/>
        <end position="42"/>
    </location>
</feature>
<dbReference type="InterPro" id="IPR020846">
    <property type="entry name" value="MFS_dom"/>
</dbReference>
<feature type="transmembrane region" description="Helical" evidence="5">
    <location>
        <begin position="128"/>
        <end position="146"/>
    </location>
</feature>